<dbReference type="PROSITE" id="PS51464">
    <property type="entry name" value="SIS"/>
    <property type="match status" value="1"/>
</dbReference>
<dbReference type="InterPro" id="IPR035472">
    <property type="entry name" value="RpiR-like_SIS"/>
</dbReference>
<evidence type="ECO:0000313" key="6">
    <source>
        <dbReference type="EMBL" id="MFD2738896.1"/>
    </source>
</evidence>
<dbReference type="RefSeq" id="WP_386372035.1">
    <property type="nucleotide sequence ID" value="NZ_JBHUMP010000003.1"/>
</dbReference>
<evidence type="ECO:0000256" key="2">
    <source>
        <dbReference type="ARBA" id="ARBA00023125"/>
    </source>
</evidence>
<dbReference type="InterPro" id="IPR036388">
    <property type="entry name" value="WH-like_DNA-bd_sf"/>
</dbReference>
<dbReference type="InterPro" id="IPR047640">
    <property type="entry name" value="RpiR-like"/>
</dbReference>
<feature type="domain" description="HTH rpiR-type" evidence="4">
    <location>
        <begin position="3"/>
        <end position="79"/>
    </location>
</feature>
<name>A0ABW5U167_9RHOB</name>
<dbReference type="InterPro" id="IPR009057">
    <property type="entry name" value="Homeodomain-like_sf"/>
</dbReference>
<evidence type="ECO:0000313" key="7">
    <source>
        <dbReference type="Proteomes" id="UP001597474"/>
    </source>
</evidence>
<dbReference type="InterPro" id="IPR001347">
    <property type="entry name" value="SIS_dom"/>
</dbReference>
<dbReference type="PROSITE" id="PS51071">
    <property type="entry name" value="HTH_RPIR"/>
    <property type="match status" value="1"/>
</dbReference>
<dbReference type="Gene3D" id="1.10.10.10">
    <property type="entry name" value="Winged helix-like DNA-binding domain superfamily/Winged helix DNA-binding domain"/>
    <property type="match status" value="1"/>
</dbReference>
<keyword evidence="1" id="KW-0805">Transcription regulation</keyword>
<reference evidence="7" key="1">
    <citation type="journal article" date="2019" name="Int. J. Syst. Evol. Microbiol.">
        <title>The Global Catalogue of Microorganisms (GCM) 10K type strain sequencing project: providing services to taxonomists for standard genome sequencing and annotation.</title>
        <authorList>
            <consortium name="The Broad Institute Genomics Platform"/>
            <consortium name="The Broad Institute Genome Sequencing Center for Infectious Disease"/>
            <person name="Wu L."/>
            <person name="Ma J."/>
        </authorList>
    </citation>
    <scope>NUCLEOTIDE SEQUENCE [LARGE SCALE GENOMIC DNA]</scope>
    <source>
        <strain evidence="7">TISTR 2562</strain>
    </source>
</reference>
<dbReference type="Pfam" id="PF01380">
    <property type="entry name" value="SIS"/>
    <property type="match status" value="1"/>
</dbReference>
<proteinExistence type="predicted"/>
<dbReference type="Gene3D" id="3.40.50.10490">
    <property type="entry name" value="Glucose-6-phosphate isomerase like protein, domain 1"/>
    <property type="match status" value="1"/>
</dbReference>
<keyword evidence="2" id="KW-0238">DNA-binding</keyword>
<evidence type="ECO:0000259" key="4">
    <source>
        <dbReference type="PROSITE" id="PS51071"/>
    </source>
</evidence>
<evidence type="ECO:0000259" key="5">
    <source>
        <dbReference type="PROSITE" id="PS51464"/>
    </source>
</evidence>
<evidence type="ECO:0000256" key="3">
    <source>
        <dbReference type="ARBA" id="ARBA00023163"/>
    </source>
</evidence>
<dbReference type="SUPFAM" id="SSF46689">
    <property type="entry name" value="Homeodomain-like"/>
    <property type="match status" value="1"/>
</dbReference>
<dbReference type="CDD" id="cd05013">
    <property type="entry name" value="SIS_RpiR"/>
    <property type="match status" value="1"/>
</dbReference>
<protein>
    <submittedName>
        <fullName evidence="6">MurR/RpiR family transcriptional regulator</fullName>
    </submittedName>
</protein>
<dbReference type="InterPro" id="IPR046348">
    <property type="entry name" value="SIS_dom_sf"/>
</dbReference>
<dbReference type="InterPro" id="IPR000281">
    <property type="entry name" value="HTH_RpiR"/>
</dbReference>
<comment type="caution">
    <text evidence="6">The sequence shown here is derived from an EMBL/GenBank/DDBJ whole genome shotgun (WGS) entry which is preliminary data.</text>
</comment>
<dbReference type="EMBL" id="JBHUMP010000003">
    <property type="protein sequence ID" value="MFD2738896.1"/>
    <property type="molecule type" value="Genomic_DNA"/>
</dbReference>
<dbReference type="Proteomes" id="UP001597474">
    <property type="component" value="Unassembled WGS sequence"/>
</dbReference>
<keyword evidence="3" id="KW-0804">Transcription</keyword>
<dbReference type="PANTHER" id="PTHR30514:SF18">
    <property type="entry name" value="RPIR-FAMILY TRANSCRIPTIONAL REGULATOR"/>
    <property type="match status" value="1"/>
</dbReference>
<dbReference type="SUPFAM" id="SSF53697">
    <property type="entry name" value="SIS domain"/>
    <property type="match status" value="1"/>
</dbReference>
<gene>
    <name evidence="6" type="ORF">ACFSUD_04885</name>
</gene>
<evidence type="ECO:0000256" key="1">
    <source>
        <dbReference type="ARBA" id="ARBA00023015"/>
    </source>
</evidence>
<dbReference type="PANTHER" id="PTHR30514">
    <property type="entry name" value="GLUCOKINASE"/>
    <property type="match status" value="1"/>
</dbReference>
<keyword evidence="7" id="KW-1185">Reference proteome</keyword>
<sequence length="289" mass="30727">MAATFEQKLAGKYPGLSPRLREAADFVLAHPIDVATRTLRSVAQEARLTPATFSRMATALGYENYEALREVLRQSMAERANSFSTRAAALQEQHGTGDHGFHAQHLQAMTRNLHQLAAALDVTTLERCVEHLHQARKVLVLGGLGSTGIAEYIAYMAGFVADNWSMGLRMGASLGSGLEGLGADDVLLVITNPPFATSSILAAEAAQAAGACVIVLTDSHSCPALKYASESFILPSESPHFFSSYAATLALAEVLTGMLAKRAGSGALERIAAVETRNRQLGEVWSQSG</sequence>
<feature type="domain" description="SIS" evidence="5">
    <location>
        <begin position="128"/>
        <end position="265"/>
    </location>
</feature>
<accession>A0ABW5U167</accession>
<organism evidence="6 7">
    <name type="scientific">Sulfitobacter aestuarii</name>
    <dbReference type="NCBI Taxonomy" id="2161676"/>
    <lineage>
        <taxon>Bacteria</taxon>
        <taxon>Pseudomonadati</taxon>
        <taxon>Pseudomonadota</taxon>
        <taxon>Alphaproteobacteria</taxon>
        <taxon>Rhodobacterales</taxon>
        <taxon>Roseobacteraceae</taxon>
        <taxon>Sulfitobacter</taxon>
    </lineage>
</organism>